<dbReference type="InterPro" id="IPR008651">
    <property type="entry name" value="Uncharacterised_HicB"/>
</dbReference>
<dbReference type="InterPro" id="IPR010985">
    <property type="entry name" value="Ribbon_hlx_hlx"/>
</dbReference>
<evidence type="ECO:0008006" key="2">
    <source>
        <dbReference type="Google" id="ProtNLM"/>
    </source>
</evidence>
<evidence type="ECO:0000313" key="1">
    <source>
        <dbReference type="EMBL" id="VAW73759.1"/>
    </source>
</evidence>
<proteinExistence type="predicted"/>
<dbReference type="EMBL" id="UOFM01000078">
    <property type="protein sequence ID" value="VAW73759.1"/>
    <property type="molecule type" value="Genomic_DNA"/>
</dbReference>
<accession>A0A3B0YHU8</accession>
<reference evidence="1" key="1">
    <citation type="submission" date="2018-06" db="EMBL/GenBank/DDBJ databases">
        <authorList>
            <person name="Zhirakovskaya E."/>
        </authorList>
    </citation>
    <scope>NUCLEOTIDE SEQUENCE</scope>
</reference>
<gene>
    <name evidence="1" type="ORF">MNBD_GAMMA14-2384</name>
</gene>
<organism evidence="1">
    <name type="scientific">hydrothermal vent metagenome</name>
    <dbReference type="NCBI Taxonomy" id="652676"/>
    <lineage>
        <taxon>unclassified sequences</taxon>
        <taxon>metagenomes</taxon>
        <taxon>ecological metagenomes</taxon>
    </lineage>
</organism>
<sequence length="109" mass="12300">MKYRGYEAVISFDEEDQILHGRALNVRDVISFHGESTGEVRQAFEEAIDDYLVDCAEQGKNPDKPFSGKFVVRVKPDVHRQAVILAAREHVSLNVWLASAVEEKIKKTG</sequence>
<dbReference type="GO" id="GO:0006355">
    <property type="term" value="P:regulation of DNA-templated transcription"/>
    <property type="evidence" value="ECO:0007669"/>
    <property type="project" value="InterPro"/>
</dbReference>
<dbReference type="SUPFAM" id="SSF47598">
    <property type="entry name" value="Ribbon-helix-helix"/>
    <property type="match status" value="1"/>
</dbReference>
<protein>
    <recommendedName>
        <fullName evidence="2">HicB protein</fullName>
    </recommendedName>
</protein>
<dbReference type="AlphaFoldDB" id="A0A3B0YHU8"/>
<name>A0A3B0YHU8_9ZZZZ</name>
<dbReference type="Pfam" id="PF05534">
    <property type="entry name" value="HicB"/>
    <property type="match status" value="1"/>
</dbReference>
<dbReference type="SUPFAM" id="SSF143100">
    <property type="entry name" value="TTHA1013/TTHA0281-like"/>
    <property type="match status" value="1"/>
</dbReference>
<dbReference type="InterPro" id="IPR035069">
    <property type="entry name" value="TTHA1013/TTHA0281-like"/>
</dbReference>